<dbReference type="Gramene" id="C.cajan_48099.t">
    <property type="protein sequence ID" value="C.cajan_48099.t"/>
    <property type="gene ID" value="C.cajan_48099"/>
</dbReference>
<keyword evidence="1" id="KW-0812">Transmembrane</keyword>
<keyword evidence="3" id="KW-1185">Reference proteome</keyword>
<accession>A0A151UDA1</accession>
<dbReference type="PANTHER" id="PTHR33116">
    <property type="entry name" value="REVERSE TRANSCRIPTASE ZINC-BINDING DOMAIN-CONTAINING PROTEIN-RELATED-RELATED"/>
    <property type="match status" value="1"/>
</dbReference>
<gene>
    <name evidence="2" type="ORF">KK1_047636</name>
</gene>
<reference evidence="2" key="1">
    <citation type="journal article" date="2012" name="Nat. Biotechnol.">
        <title>Draft genome sequence of pigeonpea (Cajanus cajan), an orphan legume crop of resource-poor farmers.</title>
        <authorList>
            <person name="Varshney R.K."/>
            <person name="Chen W."/>
            <person name="Li Y."/>
            <person name="Bharti A.K."/>
            <person name="Saxena R.K."/>
            <person name="Schlueter J.A."/>
            <person name="Donoghue M.T."/>
            <person name="Azam S."/>
            <person name="Fan G."/>
            <person name="Whaley A.M."/>
            <person name="Farmer A.D."/>
            <person name="Sheridan J."/>
            <person name="Iwata A."/>
            <person name="Tuteja R."/>
            <person name="Penmetsa R.V."/>
            <person name="Wu W."/>
            <person name="Upadhyaya H.D."/>
            <person name="Yang S.P."/>
            <person name="Shah T."/>
            <person name="Saxena K.B."/>
            <person name="Michael T."/>
            <person name="McCombie W.R."/>
            <person name="Yang B."/>
            <person name="Zhang G."/>
            <person name="Yang H."/>
            <person name="Wang J."/>
            <person name="Spillane C."/>
            <person name="Cook D.R."/>
            <person name="May G.D."/>
            <person name="Xu X."/>
            <person name="Jackson S.A."/>
        </authorList>
    </citation>
    <scope>NUCLEOTIDE SEQUENCE [LARGE SCALE GENOMIC DNA]</scope>
</reference>
<name>A0A151UDA1_CAJCA</name>
<keyword evidence="1" id="KW-0472">Membrane</keyword>
<protein>
    <submittedName>
        <fullName evidence="2">Uncharacterized protein</fullName>
    </submittedName>
</protein>
<dbReference type="EMBL" id="AGCT01016992">
    <property type="protein sequence ID" value="KYP77263.1"/>
    <property type="molecule type" value="Genomic_DNA"/>
</dbReference>
<keyword evidence="1" id="KW-1133">Transmembrane helix</keyword>
<evidence type="ECO:0000256" key="1">
    <source>
        <dbReference type="SAM" id="Phobius"/>
    </source>
</evidence>
<comment type="caution">
    <text evidence="2">The sequence shown here is derived from an EMBL/GenBank/DDBJ whole genome shotgun (WGS) entry which is preliminary data.</text>
</comment>
<proteinExistence type="predicted"/>
<dbReference type="PANTHER" id="PTHR33116:SF79">
    <property type="entry name" value="REVERSE TRANSCRIPTASE DOMAIN, ZINC FINGER, CCHC-TYPE-RELATED"/>
    <property type="match status" value="1"/>
</dbReference>
<evidence type="ECO:0000313" key="2">
    <source>
        <dbReference type="EMBL" id="KYP77263.1"/>
    </source>
</evidence>
<feature type="transmembrane region" description="Helical" evidence="1">
    <location>
        <begin position="144"/>
        <end position="172"/>
    </location>
</feature>
<dbReference type="AlphaFoldDB" id="A0A151UDA1"/>
<sequence>MAIRGESILSQKSKVRWLKEGDLNTKFLHFMVNWRRKKNALGGLFIDDDRHKLDKVQFKKISYSQNHKLIFEFEEEEIKQVVWDCGSSKSPRSNGFNFKFLKAFWDIMKGDIFHFVKEFHTNGKLPRGTNTTFIKLLQVPFTYLGFPIGALSMVGRVCLINSVLGFLPLFYLSFFKMPKLVSNQIKSMQRIFLRGCKENQQKISWISWDKVTRPKG</sequence>
<organism evidence="2 3">
    <name type="scientific">Cajanus cajan</name>
    <name type="common">Pigeon pea</name>
    <name type="synonym">Cajanus indicus</name>
    <dbReference type="NCBI Taxonomy" id="3821"/>
    <lineage>
        <taxon>Eukaryota</taxon>
        <taxon>Viridiplantae</taxon>
        <taxon>Streptophyta</taxon>
        <taxon>Embryophyta</taxon>
        <taxon>Tracheophyta</taxon>
        <taxon>Spermatophyta</taxon>
        <taxon>Magnoliopsida</taxon>
        <taxon>eudicotyledons</taxon>
        <taxon>Gunneridae</taxon>
        <taxon>Pentapetalae</taxon>
        <taxon>rosids</taxon>
        <taxon>fabids</taxon>
        <taxon>Fabales</taxon>
        <taxon>Fabaceae</taxon>
        <taxon>Papilionoideae</taxon>
        <taxon>50 kb inversion clade</taxon>
        <taxon>NPAAA clade</taxon>
        <taxon>indigoferoid/millettioid clade</taxon>
        <taxon>Phaseoleae</taxon>
        <taxon>Cajanus</taxon>
    </lineage>
</organism>
<dbReference type="Proteomes" id="UP000075243">
    <property type="component" value="Unassembled WGS sequence"/>
</dbReference>
<evidence type="ECO:0000313" key="3">
    <source>
        <dbReference type="Proteomes" id="UP000075243"/>
    </source>
</evidence>